<comment type="caution">
    <text evidence="2">The sequence shown here is derived from an EMBL/GenBank/DDBJ whole genome shotgun (WGS) entry which is preliminary data.</text>
</comment>
<gene>
    <name evidence="2" type="ORF">T190115A13A_20292</name>
</gene>
<dbReference type="Proteomes" id="UP001497602">
    <property type="component" value="Unassembled WGS sequence"/>
</dbReference>
<proteinExistence type="predicted"/>
<dbReference type="EMBL" id="CAXJRC010000022">
    <property type="protein sequence ID" value="CAL2107012.1"/>
    <property type="molecule type" value="Genomic_DNA"/>
</dbReference>
<keyword evidence="1" id="KW-0812">Transmembrane</keyword>
<dbReference type="RefSeq" id="WP_348738686.1">
    <property type="nucleotide sequence ID" value="NZ_CAXJRC010000022.1"/>
</dbReference>
<evidence type="ECO:0000313" key="3">
    <source>
        <dbReference type="Proteomes" id="UP001497602"/>
    </source>
</evidence>
<organism evidence="2 3">
    <name type="scientific">Tenacibaculum vairaonense</name>
    <dbReference type="NCBI Taxonomy" id="3137860"/>
    <lineage>
        <taxon>Bacteria</taxon>
        <taxon>Pseudomonadati</taxon>
        <taxon>Bacteroidota</taxon>
        <taxon>Flavobacteriia</taxon>
        <taxon>Flavobacteriales</taxon>
        <taxon>Flavobacteriaceae</taxon>
        <taxon>Tenacibaculum</taxon>
    </lineage>
</organism>
<evidence type="ECO:0000313" key="2">
    <source>
        <dbReference type="EMBL" id="CAL2107012.1"/>
    </source>
</evidence>
<feature type="transmembrane region" description="Helical" evidence="1">
    <location>
        <begin position="167"/>
        <end position="189"/>
    </location>
</feature>
<protein>
    <recommendedName>
        <fullName evidence="4">Class I SAM-dependent methyltransferase</fullName>
    </recommendedName>
</protein>
<feature type="transmembrane region" description="Helical" evidence="1">
    <location>
        <begin position="195"/>
        <end position="215"/>
    </location>
</feature>
<reference evidence="2 3" key="1">
    <citation type="submission" date="2024-05" db="EMBL/GenBank/DDBJ databases">
        <authorList>
            <person name="Duchaud E."/>
        </authorList>
    </citation>
    <scope>NUCLEOTIDE SEQUENCE [LARGE SCALE GENOMIC DNA]</scope>
    <source>
        <strain evidence="2">Ena-SAMPLE-TAB-13-05-2024-13:56:06:370-140305</strain>
    </source>
</reference>
<name>A0ABP1FCR5_9FLAO</name>
<keyword evidence="3" id="KW-1185">Reference proteome</keyword>
<evidence type="ECO:0000256" key="1">
    <source>
        <dbReference type="SAM" id="Phobius"/>
    </source>
</evidence>
<keyword evidence="1" id="KW-0472">Membrane</keyword>
<accession>A0ABP1FCR5</accession>
<keyword evidence="1" id="KW-1133">Transmembrane helix</keyword>
<sequence length="270" mass="31122">MKRVQLFEFEDFSWLPKFIRASITNLLALLLKKLKTQEIITSILQDIQTKHSFNQIVDLGAGSGGVMLDVVEEYNKNRKLPIKLLLTDLFPNPKIINQINNSTPEYIYYSSAPTNATNFETVPEGLKTMMNSFHHMSPENAKKILKTAQLNKQPILIYEMGINNIPLVFWWLFLPISILIMCIMVFFMTPFVKNITFKQVIFTYLIPVIPLIYAWDGQASLVRMYTFKDIETHLLANLPKDNSYTWKIDTAKNSEGKTQGYYILGLPIAE</sequence>
<evidence type="ECO:0008006" key="4">
    <source>
        <dbReference type="Google" id="ProtNLM"/>
    </source>
</evidence>